<keyword evidence="3" id="KW-1185">Reference proteome</keyword>
<dbReference type="Proteomes" id="UP001175000">
    <property type="component" value="Unassembled WGS sequence"/>
</dbReference>
<feature type="transmembrane region" description="Helical" evidence="1">
    <location>
        <begin position="140"/>
        <end position="163"/>
    </location>
</feature>
<keyword evidence="1" id="KW-0472">Membrane</keyword>
<proteinExistence type="predicted"/>
<dbReference type="AlphaFoldDB" id="A0AA39WYV1"/>
<comment type="caution">
    <text evidence="2">The sequence shown here is derived from an EMBL/GenBank/DDBJ whole genome shotgun (WGS) entry which is preliminary data.</text>
</comment>
<organism evidence="2 3">
    <name type="scientific">Immersiella caudata</name>
    <dbReference type="NCBI Taxonomy" id="314043"/>
    <lineage>
        <taxon>Eukaryota</taxon>
        <taxon>Fungi</taxon>
        <taxon>Dikarya</taxon>
        <taxon>Ascomycota</taxon>
        <taxon>Pezizomycotina</taxon>
        <taxon>Sordariomycetes</taxon>
        <taxon>Sordariomycetidae</taxon>
        <taxon>Sordariales</taxon>
        <taxon>Lasiosphaeriaceae</taxon>
        <taxon>Immersiella</taxon>
    </lineage>
</organism>
<dbReference type="NCBIfam" id="TIGR03501">
    <property type="entry name" value="GlyGly_CTERM"/>
    <property type="match status" value="1"/>
</dbReference>
<dbReference type="EMBL" id="JAULSU010000003">
    <property type="protein sequence ID" value="KAK0624153.1"/>
    <property type="molecule type" value="Genomic_DNA"/>
</dbReference>
<dbReference type="InterPro" id="IPR020008">
    <property type="entry name" value="GlyGly_CTERM"/>
</dbReference>
<keyword evidence="1" id="KW-1133">Transmembrane helix</keyword>
<evidence type="ECO:0000313" key="2">
    <source>
        <dbReference type="EMBL" id="KAK0624153.1"/>
    </source>
</evidence>
<protein>
    <submittedName>
        <fullName evidence="2">Uncharacterized protein</fullName>
    </submittedName>
</protein>
<sequence>MNSATEEVYVLSLPGFFFTKALKSAGATQRALTSCVLVGRRQMLSIGGGDGFKGYPDSLLDRDPCSNGLCIFDVTRMVWTDEYDSEARPYESPTAIKQWYERDGMRSVVWSSSEVERIFSSEPAPVPKSDEQATVPLAEILGGALGGSVGFIMILLVLGCFYWKRKKKRLGLNATLSIRRRAFASNGN</sequence>
<accession>A0AA39WYV1</accession>
<evidence type="ECO:0000313" key="3">
    <source>
        <dbReference type="Proteomes" id="UP001175000"/>
    </source>
</evidence>
<evidence type="ECO:0000256" key="1">
    <source>
        <dbReference type="SAM" id="Phobius"/>
    </source>
</evidence>
<name>A0AA39WYV1_9PEZI</name>
<reference evidence="2" key="1">
    <citation type="submission" date="2023-06" db="EMBL/GenBank/DDBJ databases">
        <title>Genome-scale phylogeny and comparative genomics of the fungal order Sordariales.</title>
        <authorList>
            <consortium name="Lawrence Berkeley National Laboratory"/>
            <person name="Hensen N."/>
            <person name="Bonometti L."/>
            <person name="Westerberg I."/>
            <person name="Brannstrom I.O."/>
            <person name="Guillou S."/>
            <person name="Cros-Aarteil S."/>
            <person name="Calhoun S."/>
            <person name="Haridas S."/>
            <person name="Kuo A."/>
            <person name="Mondo S."/>
            <person name="Pangilinan J."/>
            <person name="Riley R."/>
            <person name="Labutti K."/>
            <person name="Andreopoulos B."/>
            <person name="Lipzen A."/>
            <person name="Chen C."/>
            <person name="Yanf M."/>
            <person name="Daum C."/>
            <person name="Ng V."/>
            <person name="Clum A."/>
            <person name="Steindorff A."/>
            <person name="Ohm R."/>
            <person name="Martin F."/>
            <person name="Silar P."/>
            <person name="Natvig D."/>
            <person name="Lalanne C."/>
            <person name="Gautier V."/>
            <person name="Ament-Velasquez S.L."/>
            <person name="Kruys A."/>
            <person name="Hutchinson M.I."/>
            <person name="Powell A.J."/>
            <person name="Barry K."/>
            <person name="Miller A.N."/>
            <person name="Grigoriev I.V."/>
            <person name="Debuchy R."/>
            <person name="Gladieux P."/>
            <person name="Thoren M.H."/>
            <person name="Johannesson H."/>
        </authorList>
    </citation>
    <scope>NUCLEOTIDE SEQUENCE</scope>
    <source>
        <strain evidence="2">CBS 606.72</strain>
    </source>
</reference>
<keyword evidence="1" id="KW-0812">Transmembrane</keyword>
<gene>
    <name evidence="2" type="ORF">B0T14DRAFT_517593</name>
</gene>